<reference evidence="2 3" key="2">
    <citation type="submission" date="2018-11" db="EMBL/GenBank/DDBJ databases">
        <authorList>
            <consortium name="Pathogen Informatics"/>
        </authorList>
    </citation>
    <scope>NUCLEOTIDE SEQUENCE [LARGE SCALE GENOMIC DNA]</scope>
</reference>
<dbReference type="EMBL" id="UZAG01021051">
    <property type="protein sequence ID" value="VDO48907.1"/>
    <property type="molecule type" value="Genomic_DNA"/>
</dbReference>
<feature type="domain" description="Tyrosine-protein kinase ephrin type A/B receptor-like" evidence="1">
    <location>
        <begin position="80"/>
        <end position="127"/>
    </location>
</feature>
<dbReference type="SMART" id="SM01411">
    <property type="entry name" value="Ephrin_rec_like"/>
    <property type="match status" value="2"/>
</dbReference>
<dbReference type="PANTHER" id="PTHR24046">
    <property type="entry name" value="SIGNAL PEPTIDE, CUB AND EGF-LIKE DOMAIN-CONTAINING"/>
    <property type="match status" value="1"/>
</dbReference>
<dbReference type="PANTHER" id="PTHR24046:SF5">
    <property type="entry name" value="EGF-LIKE DOMAIN-CONTAINING PROTEIN"/>
    <property type="match status" value="1"/>
</dbReference>
<feature type="domain" description="Tyrosine-protein kinase ephrin type A/B receptor-like" evidence="1">
    <location>
        <begin position="21"/>
        <end position="68"/>
    </location>
</feature>
<keyword evidence="3" id="KW-1185">Reference proteome</keyword>
<evidence type="ECO:0000313" key="4">
    <source>
        <dbReference type="WBParaSite" id="BTMF_0001633001-mRNA-1"/>
    </source>
</evidence>
<dbReference type="GO" id="GO:0009986">
    <property type="term" value="C:cell surface"/>
    <property type="evidence" value="ECO:0007669"/>
    <property type="project" value="TreeGrafter"/>
</dbReference>
<dbReference type="Gene3D" id="2.10.50.10">
    <property type="entry name" value="Tumor Necrosis Factor Receptor, subunit A, domain 2"/>
    <property type="match status" value="2"/>
</dbReference>
<proteinExistence type="predicted"/>
<protein>
    <submittedName>
        <fullName evidence="4">Ephrin_rec_like domain-containing protein</fullName>
    </submittedName>
</protein>
<evidence type="ECO:0000313" key="3">
    <source>
        <dbReference type="Proteomes" id="UP000280834"/>
    </source>
</evidence>
<dbReference type="InterPro" id="IPR009030">
    <property type="entry name" value="Growth_fac_rcpt_cys_sf"/>
</dbReference>
<dbReference type="GO" id="GO:0005615">
    <property type="term" value="C:extracellular space"/>
    <property type="evidence" value="ECO:0007669"/>
    <property type="project" value="TreeGrafter"/>
</dbReference>
<accession>A0A0R3R8H4</accession>
<dbReference type="InterPro" id="IPR052071">
    <property type="entry name" value="SCUB_EGF-like_domain"/>
</dbReference>
<gene>
    <name evidence="2" type="ORF">BTMF_LOCUS14310</name>
</gene>
<evidence type="ECO:0000259" key="1">
    <source>
        <dbReference type="Pfam" id="PF07699"/>
    </source>
</evidence>
<dbReference type="STRING" id="42155.A0A0R3R8H4"/>
<dbReference type="WBParaSite" id="BTMF_0001633001-mRNA-1">
    <property type="protein sequence ID" value="BTMF_0001633001-mRNA-1"/>
    <property type="gene ID" value="BTMF_0001633001"/>
</dbReference>
<organism evidence="4">
    <name type="scientific">Brugia timori</name>
    <dbReference type="NCBI Taxonomy" id="42155"/>
    <lineage>
        <taxon>Eukaryota</taxon>
        <taxon>Metazoa</taxon>
        <taxon>Ecdysozoa</taxon>
        <taxon>Nematoda</taxon>
        <taxon>Chromadorea</taxon>
        <taxon>Rhabditida</taxon>
        <taxon>Spirurina</taxon>
        <taxon>Spiruromorpha</taxon>
        <taxon>Filarioidea</taxon>
        <taxon>Onchocercidae</taxon>
        <taxon>Brugia</taxon>
    </lineage>
</organism>
<dbReference type="Proteomes" id="UP000280834">
    <property type="component" value="Unassembled WGS sequence"/>
</dbReference>
<reference evidence="4" key="1">
    <citation type="submission" date="2017-02" db="UniProtKB">
        <authorList>
            <consortium name="WormBaseParasite"/>
        </authorList>
    </citation>
    <scope>IDENTIFICATION</scope>
</reference>
<name>A0A0R3R8H4_9BILA</name>
<dbReference type="AlphaFoldDB" id="A0A0R3R8H4"/>
<sequence>AIFDIKKNFHKNKNRILCEPGHYHSLLSKRCEHCPRGYYQHRSGRPRCNKCPQGYTTLAIGSLNVTACVDQKIAVECSAGYFLNEITDKCEPCGYLAYQPNSGSTYCLPCPQNTVTLSINSTLIDQCIGKNFSIIMLISNYLNHCIIFIHFRSIY</sequence>
<dbReference type="GO" id="GO:0007165">
    <property type="term" value="P:signal transduction"/>
    <property type="evidence" value="ECO:0007669"/>
    <property type="project" value="TreeGrafter"/>
</dbReference>
<evidence type="ECO:0000313" key="2">
    <source>
        <dbReference type="EMBL" id="VDO48907.1"/>
    </source>
</evidence>
<dbReference type="Pfam" id="PF07699">
    <property type="entry name" value="Ephrin_rec_like"/>
    <property type="match status" value="2"/>
</dbReference>
<dbReference type="SUPFAM" id="SSF57184">
    <property type="entry name" value="Growth factor receptor domain"/>
    <property type="match status" value="1"/>
</dbReference>
<dbReference type="InterPro" id="IPR011641">
    <property type="entry name" value="Tyr-kin_ephrin_A/B_rcpt-like"/>
</dbReference>